<protein>
    <submittedName>
        <fullName evidence="2">Uncharacterized protein</fullName>
    </submittedName>
</protein>
<feature type="compositionally biased region" description="Gly residues" evidence="1">
    <location>
        <begin position="207"/>
        <end position="216"/>
    </location>
</feature>
<comment type="caution">
    <text evidence="2">The sequence shown here is derived from an EMBL/GenBank/DDBJ whole genome shotgun (WGS) entry which is preliminary data.</text>
</comment>
<feature type="compositionally biased region" description="Gly residues" evidence="1">
    <location>
        <begin position="232"/>
        <end position="245"/>
    </location>
</feature>
<keyword evidence="3" id="KW-1185">Reference proteome</keyword>
<organism evidence="2 3">
    <name type="scientific">Cuscuta epithymum</name>
    <dbReference type="NCBI Taxonomy" id="186058"/>
    <lineage>
        <taxon>Eukaryota</taxon>
        <taxon>Viridiplantae</taxon>
        <taxon>Streptophyta</taxon>
        <taxon>Embryophyta</taxon>
        <taxon>Tracheophyta</taxon>
        <taxon>Spermatophyta</taxon>
        <taxon>Magnoliopsida</taxon>
        <taxon>eudicotyledons</taxon>
        <taxon>Gunneridae</taxon>
        <taxon>Pentapetalae</taxon>
        <taxon>asterids</taxon>
        <taxon>lamiids</taxon>
        <taxon>Solanales</taxon>
        <taxon>Convolvulaceae</taxon>
        <taxon>Cuscuteae</taxon>
        <taxon>Cuscuta</taxon>
        <taxon>Cuscuta subgen. Cuscuta</taxon>
    </lineage>
</organism>
<proteinExistence type="predicted"/>
<feature type="compositionally biased region" description="Basic and acidic residues" evidence="1">
    <location>
        <begin position="61"/>
        <end position="76"/>
    </location>
</feature>
<sequence length="245" mass="27755">MKYPEPVKYFPLPCDELPRLRYKMEPAHIPHYLLPNNIPPHLQAQADQADQAEQPNPQPEQPEHQEGHDYFQHDIPDPPQNPPPQDFFQQLLEGQQSLLAGFQTMCLDYTKMGEQFTQLQGEIGHYRNEQQARERQFDAYREEQRLAFQRMEEQRAADMKRYEEDYRRMYGPTYSYMSQLGGFASMASPPPAPSWYNPSDWGNFGGSSSGGGGYDGGDTTMGEGGGDDMHGSGFGGSYYGGEGGH</sequence>
<feature type="compositionally biased region" description="Low complexity" evidence="1">
    <location>
        <begin position="44"/>
        <end position="55"/>
    </location>
</feature>
<reference evidence="2" key="1">
    <citation type="submission" date="2022-07" db="EMBL/GenBank/DDBJ databases">
        <authorList>
            <person name="Macas J."/>
            <person name="Novak P."/>
            <person name="Neumann P."/>
        </authorList>
    </citation>
    <scope>NUCLEOTIDE SEQUENCE</scope>
</reference>
<feature type="region of interest" description="Disordered" evidence="1">
    <location>
        <begin position="44"/>
        <end position="85"/>
    </location>
</feature>
<name>A0AAV0D0Q9_9ASTE</name>
<evidence type="ECO:0000313" key="2">
    <source>
        <dbReference type="EMBL" id="CAH9090314.1"/>
    </source>
</evidence>
<dbReference type="AlphaFoldDB" id="A0AAV0D0Q9"/>
<feature type="region of interest" description="Disordered" evidence="1">
    <location>
        <begin position="207"/>
        <end position="245"/>
    </location>
</feature>
<accession>A0AAV0D0Q9</accession>
<evidence type="ECO:0000256" key="1">
    <source>
        <dbReference type="SAM" id="MobiDB-lite"/>
    </source>
</evidence>
<dbReference type="EMBL" id="CAMAPF010000064">
    <property type="protein sequence ID" value="CAH9090314.1"/>
    <property type="molecule type" value="Genomic_DNA"/>
</dbReference>
<gene>
    <name evidence="2" type="ORF">CEPIT_LOCUS11206</name>
</gene>
<evidence type="ECO:0000313" key="3">
    <source>
        <dbReference type="Proteomes" id="UP001152523"/>
    </source>
</evidence>
<dbReference type="Proteomes" id="UP001152523">
    <property type="component" value="Unassembled WGS sequence"/>
</dbReference>